<dbReference type="InterPro" id="IPR011765">
    <property type="entry name" value="Pept_M16_N"/>
</dbReference>
<dbReference type="Gene3D" id="3.30.830.10">
    <property type="entry name" value="Metalloenzyme, LuxS/M16 peptidase-like"/>
    <property type="match status" value="4"/>
</dbReference>
<protein>
    <submittedName>
        <fullName evidence="7">M16 family metallopeptidase</fullName>
    </submittedName>
</protein>
<reference evidence="8" key="1">
    <citation type="journal article" date="2019" name="Int. J. Syst. Evol. Microbiol.">
        <title>The Global Catalogue of Microorganisms (GCM) 10K type strain sequencing project: providing services to taxonomists for standard genome sequencing and annotation.</title>
        <authorList>
            <consortium name="The Broad Institute Genomics Platform"/>
            <consortium name="The Broad Institute Genome Sequencing Center for Infectious Disease"/>
            <person name="Wu L."/>
            <person name="Ma J."/>
        </authorList>
    </citation>
    <scope>NUCLEOTIDE SEQUENCE [LARGE SCALE GENOMIC DNA]</scope>
    <source>
        <strain evidence="8">CGMCC 4.7466</strain>
    </source>
</reference>
<evidence type="ECO:0000256" key="1">
    <source>
        <dbReference type="ARBA" id="ARBA00001947"/>
    </source>
</evidence>
<dbReference type="EMBL" id="JBHSJJ010000006">
    <property type="protein sequence ID" value="MFC4872473.1"/>
    <property type="molecule type" value="Genomic_DNA"/>
</dbReference>
<keyword evidence="4" id="KW-0732">Signal</keyword>
<evidence type="ECO:0000259" key="6">
    <source>
        <dbReference type="Pfam" id="PF05193"/>
    </source>
</evidence>
<evidence type="ECO:0000256" key="2">
    <source>
        <dbReference type="ARBA" id="ARBA00007261"/>
    </source>
</evidence>
<dbReference type="PANTHER" id="PTHR11851:SF49">
    <property type="entry name" value="MITOCHONDRIAL-PROCESSING PEPTIDASE SUBUNIT ALPHA"/>
    <property type="match status" value="1"/>
</dbReference>
<evidence type="ECO:0000256" key="4">
    <source>
        <dbReference type="SAM" id="SignalP"/>
    </source>
</evidence>
<dbReference type="SUPFAM" id="SSF63411">
    <property type="entry name" value="LuxS/MPP-like metallohydrolase"/>
    <property type="match status" value="4"/>
</dbReference>
<comment type="caution">
    <text evidence="7">The sequence shown here is derived from an EMBL/GenBank/DDBJ whole genome shotgun (WGS) entry which is preliminary data.</text>
</comment>
<comment type="cofactor">
    <cofactor evidence="1">
        <name>Zn(2+)</name>
        <dbReference type="ChEBI" id="CHEBI:29105"/>
    </cofactor>
</comment>
<accession>A0ABV9T1H8</accession>
<proteinExistence type="inferred from homology"/>
<dbReference type="PANTHER" id="PTHR11851">
    <property type="entry name" value="METALLOPROTEASE"/>
    <property type="match status" value="1"/>
</dbReference>
<evidence type="ECO:0000313" key="7">
    <source>
        <dbReference type="EMBL" id="MFC4872473.1"/>
    </source>
</evidence>
<feature type="domain" description="Peptidase M16 C-terminal" evidence="6">
    <location>
        <begin position="209"/>
        <end position="384"/>
    </location>
</feature>
<feature type="chain" id="PRO_5045062846" evidence="4">
    <location>
        <begin position="24"/>
        <end position="919"/>
    </location>
</feature>
<dbReference type="InterPro" id="IPR007863">
    <property type="entry name" value="Peptidase_M16_C"/>
</dbReference>
<name>A0ABV9T1H8_9BACT</name>
<feature type="signal peptide" evidence="4">
    <location>
        <begin position="1"/>
        <end position="23"/>
    </location>
</feature>
<evidence type="ECO:0000313" key="8">
    <source>
        <dbReference type="Proteomes" id="UP001595818"/>
    </source>
</evidence>
<evidence type="ECO:0000256" key="3">
    <source>
        <dbReference type="RuleBase" id="RU004447"/>
    </source>
</evidence>
<dbReference type="InterPro" id="IPR011249">
    <property type="entry name" value="Metalloenz_LuxS/M16"/>
</dbReference>
<feature type="domain" description="Peptidase M16 N-terminal" evidence="5">
    <location>
        <begin position="58"/>
        <end position="200"/>
    </location>
</feature>
<dbReference type="Pfam" id="PF00675">
    <property type="entry name" value="Peptidase_M16"/>
    <property type="match status" value="1"/>
</dbReference>
<dbReference type="RefSeq" id="WP_377064896.1">
    <property type="nucleotide sequence ID" value="NZ_JBHSJJ010000006.1"/>
</dbReference>
<dbReference type="Pfam" id="PF05193">
    <property type="entry name" value="Peptidase_M16_C"/>
    <property type="match status" value="2"/>
</dbReference>
<sequence>MNPQNLLSVLTACLLTFQLHAQADRTASTSELADPVKVTTVEGITEYRLENGLRFLLFPDPTKQTITVNITYLVGSKHENYGETGMAHLLEHLVFKGTPKHPNIPQELTERGARPNGTTWTDRTNYFETFSATEDNLRWALDLESDRMINSFISKDDLDSEMTVVRNEFEAGENSPWRVLWQRMMATAFEWHNYGKSTIGARSDIENVPIDRLQAFYKTYYQPDNAVLVVAGNIDEEKTVALVNEYFGPIPRPERELTKFYTRDPDQDGERMVTVRRVGDTQFVGVGYKTPAASHEDAAAVDVLRQILGDTPSGRLYKALVDTKLASTTFAYNFQWKDPGILLAFAEMSKEHALDDARAAMLQAFDELQENPPTDEEIERAKTAILKQIELSFNSSERIGLQLSEYIGSGDWRLLFINRDRIRDVTKEDIQRAVAQYIKRDNRTIGMFVPVEKPDRTKIPDPVDINLLVDNYKGGEGIAMGEAFDPSPDNINQLTETGSLQNGMQLALLPKKTRGKSVNFNITLRFGDEENLMHQGRAGEYVAQLLNRGTSTKTREEIKDSFDRLKANVNFYGGASSLTVTGETVHENLPEVLQLVKEVLHDPVFPENEFEKLVSENVTRIESQMSEPTAIASRRMSIYTNPYPKGDPRYAETFEESLEGHRNVKLEDVKAFYKKFYGANHGTLAIVGDFDEGKIKPLLTDMFGNWNSPSSYSRLVGKIKAVEILHEQMETPDKANAFFLALQQMPLIDTHEDYPALVLGNFMLGGGFLNSRLATRIRQKDGLSYGVGSGFNASSLDTIGTFQAYAIYAPENAEKLEQAFREEMEKALNEGFTDEEVAAAKSGWLQTRSVNRSQDNYLSSVLNNYLFLKRDMGWEKGLEEKVNALTAAEINQAMKKHIHLDKISMIKAGDFAKLQAAEK</sequence>
<dbReference type="Proteomes" id="UP001595818">
    <property type="component" value="Unassembled WGS sequence"/>
</dbReference>
<organism evidence="7 8">
    <name type="scientific">Negadavirga shengliensis</name>
    <dbReference type="NCBI Taxonomy" id="1389218"/>
    <lineage>
        <taxon>Bacteria</taxon>
        <taxon>Pseudomonadati</taxon>
        <taxon>Bacteroidota</taxon>
        <taxon>Cytophagia</taxon>
        <taxon>Cytophagales</taxon>
        <taxon>Cyclobacteriaceae</taxon>
        <taxon>Negadavirga</taxon>
    </lineage>
</organism>
<dbReference type="InterPro" id="IPR001431">
    <property type="entry name" value="Pept_M16_Zn_BS"/>
</dbReference>
<evidence type="ECO:0000259" key="5">
    <source>
        <dbReference type="Pfam" id="PF00675"/>
    </source>
</evidence>
<keyword evidence="8" id="KW-1185">Reference proteome</keyword>
<gene>
    <name evidence="7" type="ORF">ACFPFU_12310</name>
</gene>
<feature type="domain" description="Peptidase M16 C-terminal" evidence="6">
    <location>
        <begin position="664"/>
        <end position="842"/>
    </location>
</feature>
<dbReference type="PROSITE" id="PS00143">
    <property type="entry name" value="INSULINASE"/>
    <property type="match status" value="1"/>
</dbReference>
<comment type="similarity">
    <text evidence="2 3">Belongs to the peptidase M16 family.</text>
</comment>
<dbReference type="InterPro" id="IPR050361">
    <property type="entry name" value="MPP/UQCRC_Complex"/>
</dbReference>